<dbReference type="Proteomes" id="UP000294335">
    <property type="component" value="Unassembled WGS sequence"/>
</dbReference>
<sequence length="284" mass="30460">MLKKNLRVIWFVPPAVAIAADWDAPDNFHLDAARTLSSDEQFDALVNGTADAAVTSMDNVFHWNLRPGPQDFVIVAQVESTTPLSLMGWAAGGAEMLEGMTVLVDAPENGFVIALRALLDDAGLAQESFTLLPVGGVRERFEALIKGQGHATLLGPPFDALARAQGLHEMANIQAIYPSFPGQGVVVRKALADHGGLKEWLRLLVKAARDLPDHLGQLQRTLLNQSMPAGAVQAMIQTCPTTLVPSVQGIDLLISHRNQLNLPGADVTYEQLVDMAFLSDCGGV</sequence>
<gene>
    <name evidence="2" type="ORF">JV551A3_V1_1640147</name>
</gene>
<evidence type="ECO:0000256" key="1">
    <source>
        <dbReference type="SAM" id="SignalP"/>
    </source>
</evidence>
<name>A0AAQ1PB79_9PSED</name>
<comment type="caution">
    <text evidence="2">The sequence shown here is derived from an EMBL/GenBank/DDBJ whole genome shotgun (WGS) entry which is preliminary data.</text>
</comment>
<organism evidence="2 3">
    <name type="scientific">Pseudomonas inefficax</name>
    <dbReference type="NCBI Taxonomy" id="2078786"/>
    <lineage>
        <taxon>Bacteria</taxon>
        <taxon>Pseudomonadati</taxon>
        <taxon>Pseudomonadota</taxon>
        <taxon>Gammaproteobacteria</taxon>
        <taxon>Pseudomonadales</taxon>
        <taxon>Pseudomonadaceae</taxon>
        <taxon>Pseudomonas</taxon>
    </lineage>
</organism>
<proteinExistence type="predicted"/>
<evidence type="ECO:0008006" key="4">
    <source>
        <dbReference type="Google" id="ProtNLM"/>
    </source>
</evidence>
<evidence type="ECO:0000313" key="2">
    <source>
        <dbReference type="EMBL" id="SPO62071.1"/>
    </source>
</evidence>
<protein>
    <recommendedName>
        <fullName evidence="4">ABC transporter substrate-binding protein</fullName>
    </recommendedName>
</protein>
<dbReference type="EMBL" id="OPYN01000164">
    <property type="protein sequence ID" value="SPO62071.1"/>
    <property type="molecule type" value="Genomic_DNA"/>
</dbReference>
<dbReference type="RefSeq" id="WP_133971293.1">
    <property type="nucleotide sequence ID" value="NZ_OPYN01000164.1"/>
</dbReference>
<feature type="chain" id="PRO_5043000771" description="ABC transporter substrate-binding protein" evidence="1">
    <location>
        <begin position="20"/>
        <end position="284"/>
    </location>
</feature>
<keyword evidence="1" id="KW-0732">Signal</keyword>
<evidence type="ECO:0000313" key="3">
    <source>
        <dbReference type="Proteomes" id="UP000294335"/>
    </source>
</evidence>
<dbReference type="SUPFAM" id="SSF53850">
    <property type="entry name" value="Periplasmic binding protein-like II"/>
    <property type="match status" value="1"/>
</dbReference>
<feature type="signal peptide" evidence="1">
    <location>
        <begin position="1"/>
        <end position="19"/>
    </location>
</feature>
<reference evidence="2 3" key="1">
    <citation type="submission" date="2018-02" db="EMBL/GenBank/DDBJ databases">
        <authorList>
            <person name="Dubost A."/>
        </authorList>
    </citation>
    <scope>NUCLEOTIDE SEQUENCE [LARGE SCALE GENOMIC DNA]</scope>
    <source>
        <strain evidence="3">JV551A3</strain>
    </source>
</reference>
<accession>A0AAQ1PB79</accession>
<dbReference type="Gene3D" id="3.40.190.10">
    <property type="entry name" value="Periplasmic binding protein-like II"/>
    <property type="match status" value="2"/>
</dbReference>
<dbReference type="AlphaFoldDB" id="A0AAQ1PB79"/>
<keyword evidence="3" id="KW-1185">Reference proteome</keyword>